<feature type="transmembrane region" description="Helical" evidence="2">
    <location>
        <begin position="5"/>
        <end position="22"/>
    </location>
</feature>
<evidence type="ECO:0000256" key="1">
    <source>
        <dbReference type="SAM" id="Coils"/>
    </source>
</evidence>
<keyword evidence="2" id="KW-0812">Transmembrane</keyword>
<dbReference type="GO" id="GO:0016787">
    <property type="term" value="F:hydrolase activity"/>
    <property type="evidence" value="ECO:0007669"/>
    <property type="project" value="UniProtKB-KW"/>
</dbReference>
<accession>A0ABS5S6U4</accession>
<protein>
    <submittedName>
        <fullName evidence="3">Hydrolase</fullName>
    </submittedName>
</protein>
<evidence type="ECO:0000313" key="3">
    <source>
        <dbReference type="EMBL" id="MBT0608927.1"/>
    </source>
</evidence>
<evidence type="ECO:0000313" key="4">
    <source>
        <dbReference type="Proteomes" id="UP001297092"/>
    </source>
</evidence>
<gene>
    <name evidence="3" type="ORF">KIV10_12100</name>
</gene>
<keyword evidence="2" id="KW-0472">Membrane</keyword>
<sequence>MKNKIFLYLFLFAVLFIIYQYMNEKTIFKSQEAQISNLEAKIQAREDSLKSHKNSISDLNYFTLSGNENAQNYFGSFGNDANTVQDLVANKIYDQNVLEGSNPLIPFEGMNGEMKINRIQFLNHKWIIADFTDGVYWGEMILDYSLNSQNEITLNVISSLIYPKN</sequence>
<comment type="caution">
    <text evidence="3">The sequence shown here is derived from an EMBL/GenBank/DDBJ whole genome shotgun (WGS) entry which is preliminary data.</text>
</comment>
<keyword evidence="3" id="KW-0378">Hydrolase</keyword>
<proteinExistence type="predicted"/>
<keyword evidence="4" id="KW-1185">Reference proteome</keyword>
<keyword evidence="1" id="KW-0175">Coiled coil</keyword>
<reference evidence="3 4" key="1">
    <citation type="submission" date="2021-05" db="EMBL/GenBank/DDBJ databases">
        <title>Aequorivita echinoideorum JCM 30378 genome.</title>
        <authorList>
            <person name="Zhang H."/>
            <person name="Li C."/>
        </authorList>
    </citation>
    <scope>NUCLEOTIDE SEQUENCE [LARGE SCALE GENOMIC DNA]</scope>
    <source>
        <strain evidence="3 4">JCM30378</strain>
    </source>
</reference>
<dbReference type="RefSeq" id="WP_214114112.1">
    <property type="nucleotide sequence ID" value="NZ_JAHCTB010000005.1"/>
</dbReference>
<name>A0ABS5S6U4_9FLAO</name>
<dbReference type="Proteomes" id="UP001297092">
    <property type="component" value="Unassembled WGS sequence"/>
</dbReference>
<organism evidence="3 4">
    <name type="scientific">Aequorivita echinoideorum</name>
    <dbReference type="NCBI Taxonomy" id="1549647"/>
    <lineage>
        <taxon>Bacteria</taxon>
        <taxon>Pseudomonadati</taxon>
        <taxon>Bacteroidota</taxon>
        <taxon>Flavobacteriia</taxon>
        <taxon>Flavobacteriales</taxon>
        <taxon>Flavobacteriaceae</taxon>
        <taxon>Aequorivita</taxon>
    </lineage>
</organism>
<evidence type="ECO:0000256" key="2">
    <source>
        <dbReference type="SAM" id="Phobius"/>
    </source>
</evidence>
<keyword evidence="2" id="KW-1133">Transmembrane helix</keyword>
<feature type="coiled-coil region" evidence="1">
    <location>
        <begin position="28"/>
        <end position="55"/>
    </location>
</feature>
<dbReference type="EMBL" id="JAHCTB010000005">
    <property type="protein sequence ID" value="MBT0608927.1"/>
    <property type="molecule type" value="Genomic_DNA"/>
</dbReference>